<reference evidence="2 3" key="1">
    <citation type="journal article" date="2006" name="Nat. Biotechnol.">
        <title>Genome sequence of the ubiquitous hydrocarbon-degrading marine bacterium Alcanivorax borkumensis.</title>
        <authorList>
            <person name="Schneiker S."/>
            <person name="Martins dos Santos V.A.P."/>
            <person name="Bartels D."/>
            <person name="Bekel T."/>
            <person name="Brecht M."/>
            <person name="Buhrmester J."/>
            <person name="Chernikova T.N."/>
            <person name="Denaro R."/>
            <person name="Ferrer M."/>
            <person name="Gertler C."/>
            <person name="Goesmann A."/>
            <person name="Golyshina O.V."/>
            <person name="Kaminski F."/>
            <person name="Khachane A.N."/>
            <person name="Lang S."/>
            <person name="Linke B."/>
            <person name="McHardy A.C."/>
            <person name="Meyer F."/>
            <person name="Nechitaylo T."/>
            <person name="Puehler A."/>
            <person name="Regenhardt D."/>
            <person name="Rupp O."/>
            <person name="Sabirova J.S."/>
            <person name="Selbitschka W."/>
            <person name="Yakimov M.M."/>
            <person name="Timmis K.N."/>
            <person name="Vorhoelter F.-J."/>
            <person name="Weidner S."/>
            <person name="Kaiser O."/>
            <person name="Golyshin P.N."/>
        </authorList>
    </citation>
    <scope>NUCLEOTIDE SEQUENCE [LARGE SCALE GENOMIC DNA]</scope>
    <source>
        <strain evidence="3">ATCC 700651 / DSM 11573 / NCIMB 13689 / SK2</strain>
    </source>
</reference>
<name>Q0VP95_ALCBS</name>
<dbReference type="KEGG" id="abo:ABO_1555"/>
<gene>
    <name evidence="2" type="ordered locus">ABO_1555</name>
</gene>
<dbReference type="Proteomes" id="UP000008871">
    <property type="component" value="Chromosome"/>
</dbReference>
<sequence length="96" mass="10126">MLACFYILMTPFSITSRILAAALGGYGLASLAAMALAVILPMARDQAVIIGIMLSLLLYSAAAIWAFCARSSWLAWAGILLPGLLFGALYLWGTAV</sequence>
<evidence type="ECO:0000313" key="2">
    <source>
        <dbReference type="EMBL" id="CAL17003.1"/>
    </source>
</evidence>
<feature type="transmembrane region" description="Helical" evidence="1">
    <location>
        <begin position="18"/>
        <end position="40"/>
    </location>
</feature>
<keyword evidence="1" id="KW-1133">Transmembrane helix</keyword>
<proteinExistence type="predicted"/>
<feature type="transmembrane region" description="Helical" evidence="1">
    <location>
        <begin position="47"/>
        <end position="67"/>
    </location>
</feature>
<keyword evidence="3" id="KW-1185">Reference proteome</keyword>
<dbReference type="HOGENOM" id="CLU_159285_3_0_6"/>
<feature type="transmembrane region" description="Helical" evidence="1">
    <location>
        <begin position="73"/>
        <end position="92"/>
    </location>
</feature>
<evidence type="ECO:0000256" key="1">
    <source>
        <dbReference type="SAM" id="Phobius"/>
    </source>
</evidence>
<protein>
    <recommendedName>
        <fullName evidence="4">Iron uptake protein</fullName>
    </recommendedName>
</protein>
<keyword evidence="1" id="KW-0472">Membrane</keyword>
<keyword evidence="1" id="KW-0812">Transmembrane</keyword>
<organism evidence="2 3">
    <name type="scientific">Alcanivorax borkumensis (strain ATCC 700651 / DSM 11573 / NCIMB 13689 / SK2)</name>
    <dbReference type="NCBI Taxonomy" id="393595"/>
    <lineage>
        <taxon>Bacteria</taxon>
        <taxon>Pseudomonadati</taxon>
        <taxon>Pseudomonadota</taxon>
        <taxon>Gammaproteobacteria</taxon>
        <taxon>Oceanospirillales</taxon>
        <taxon>Alcanivoracaceae</taxon>
        <taxon>Alcanivorax</taxon>
    </lineage>
</organism>
<dbReference type="EMBL" id="AM286690">
    <property type="protein sequence ID" value="CAL17003.1"/>
    <property type="molecule type" value="Genomic_DNA"/>
</dbReference>
<evidence type="ECO:0008006" key="4">
    <source>
        <dbReference type="Google" id="ProtNLM"/>
    </source>
</evidence>
<dbReference type="AlphaFoldDB" id="Q0VP95"/>
<dbReference type="Pfam" id="PF12365">
    <property type="entry name" value="DUF3649"/>
    <property type="match status" value="1"/>
</dbReference>
<evidence type="ECO:0000313" key="3">
    <source>
        <dbReference type="Proteomes" id="UP000008871"/>
    </source>
</evidence>
<dbReference type="STRING" id="393595.ABO_1555"/>
<accession>Q0VP95</accession>
<dbReference type="InterPro" id="IPR022109">
    <property type="entry name" value="DUF3649"/>
</dbReference>